<dbReference type="InterPro" id="IPR002711">
    <property type="entry name" value="HNH"/>
</dbReference>
<dbReference type="CDD" id="cd00085">
    <property type="entry name" value="HNHc"/>
    <property type="match status" value="1"/>
</dbReference>
<gene>
    <name evidence="2" type="ORF">GCM10022252_38060</name>
</gene>
<protein>
    <recommendedName>
        <fullName evidence="1">HNH domain-containing protein</fullName>
    </recommendedName>
</protein>
<accession>A0ABP8AZV1</accession>
<dbReference type="Pfam" id="PF01844">
    <property type="entry name" value="HNH"/>
    <property type="match status" value="1"/>
</dbReference>
<name>A0ABP8AZV1_9ACTN</name>
<dbReference type="Proteomes" id="UP001501251">
    <property type="component" value="Unassembled WGS sequence"/>
</dbReference>
<sequence>MPTKYKYTPEMLAEAAADSFSIADVLRRLGITIAGGNHAHISRQLKRFGIDTSHFRRVSPNKGRPSPRRRLPEQVLVVRPEGSTRPDPGQLRRSLIAIGMPYRCAGCRIEGAWRGQALTLHVDHINGDWLDNRKENLRFLCPNCHSQTENFAGKSRGRSPKAETHGLGPCKFGFESRRPYKTIQDIPVDMKSIDTSVTISPQDSFFIEYCRSEKRFASRSAVIRRAIQLMRESIIEEERIAFDEAGETWEAGSRGFAVGDGSGEPLA</sequence>
<comment type="caution">
    <text evidence="2">The sequence shown here is derived from an EMBL/GenBank/DDBJ whole genome shotgun (WGS) entry which is preliminary data.</text>
</comment>
<evidence type="ECO:0000259" key="1">
    <source>
        <dbReference type="Pfam" id="PF01844"/>
    </source>
</evidence>
<keyword evidence="3" id="KW-1185">Reference proteome</keyword>
<reference evidence="3" key="1">
    <citation type="journal article" date="2019" name="Int. J. Syst. Evol. Microbiol.">
        <title>The Global Catalogue of Microorganisms (GCM) 10K type strain sequencing project: providing services to taxonomists for standard genome sequencing and annotation.</title>
        <authorList>
            <consortium name="The Broad Institute Genomics Platform"/>
            <consortium name="The Broad Institute Genome Sequencing Center for Infectious Disease"/>
            <person name="Wu L."/>
            <person name="Ma J."/>
        </authorList>
    </citation>
    <scope>NUCLEOTIDE SEQUENCE [LARGE SCALE GENOMIC DNA]</scope>
    <source>
        <strain evidence="3">JCM 17388</strain>
    </source>
</reference>
<evidence type="ECO:0000313" key="3">
    <source>
        <dbReference type="Proteomes" id="UP001501251"/>
    </source>
</evidence>
<organism evidence="2 3">
    <name type="scientific">Streptosporangium oxazolinicum</name>
    <dbReference type="NCBI Taxonomy" id="909287"/>
    <lineage>
        <taxon>Bacteria</taxon>
        <taxon>Bacillati</taxon>
        <taxon>Actinomycetota</taxon>
        <taxon>Actinomycetes</taxon>
        <taxon>Streptosporangiales</taxon>
        <taxon>Streptosporangiaceae</taxon>
        <taxon>Streptosporangium</taxon>
    </lineage>
</organism>
<proteinExistence type="predicted"/>
<evidence type="ECO:0000313" key="2">
    <source>
        <dbReference type="EMBL" id="GAA4194091.1"/>
    </source>
</evidence>
<dbReference type="EMBL" id="BAABAQ010000006">
    <property type="protein sequence ID" value="GAA4194091.1"/>
    <property type="molecule type" value="Genomic_DNA"/>
</dbReference>
<feature type="domain" description="HNH" evidence="1">
    <location>
        <begin position="104"/>
        <end position="150"/>
    </location>
</feature>
<dbReference type="InterPro" id="IPR003615">
    <property type="entry name" value="HNH_nuc"/>
</dbReference>